<name>A0A8S1BJH5_ARCPL</name>
<dbReference type="PANTHER" id="PTHR46927:SF3">
    <property type="entry name" value="THAP-TYPE DOMAIN-CONTAINING PROTEIN"/>
    <property type="match status" value="1"/>
</dbReference>
<sequence length="74" mass="8497">MPQCALKNCVNNHRNTKVLQGISFFRFPSDPFRCAEWVSIVAKERGEEMYNPYKTSTICSIHFDRLDITGNAKA</sequence>
<dbReference type="OrthoDB" id="7312725at2759"/>
<dbReference type="InterPro" id="IPR052224">
    <property type="entry name" value="THAP_domain_protein"/>
</dbReference>
<dbReference type="SUPFAM" id="SSF57716">
    <property type="entry name" value="Glucocorticoid receptor-like (DNA-binding domain)"/>
    <property type="match status" value="1"/>
</dbReference>
<dbReference type="Proteomes" id="UP000494106">
    <property type="component" value="Unassembled WGS sequence"/>
</dbReference>
<evidence type="ECO:0000256" key="2">
    <source>
        <dbReference type="ARBA" id="ARBA00022771"/>
    </source>
</evidence>
<keyword evidence="3" id="KW-0862">Zinc</keyword>
<evidence type="ECO:0000313" key="8">
    <source>
        <dbReference type="Proteomes" id="UP000494106"/>
    </source>
</evidence>
<dbReference type="GO" id="GO:0003677">
    <property type="term" value="F:DNA binding"/>
    <property type="evidence" value="ECO:0007669"/>
    <property type="project" value="UniProtKB-UniRule"/>
</dbReference>
<keyword evidence="2 5" id="KW-0863">Zinc-finger</keyword>
<keyword evidence="4 5" id="KW-0238">DNA-binding</keyword>
<dbReference type="InterPro" id="IPR038441">
    <property type="entry name" value="THAP_Znf_sf"/>
</dbReference>
<comment type="caution">
    <text evidence="7">The sequence shown here is derived from an EMBL/GenBank/DDBJ whole genome shotgun (WGS) entry which is preliminary data.</text>
</comment>
<dbReference type="Gene3D" id="6.20.210.20">
    <property type="entry name" value="THAP domain"/>
    <property type="match status" value="1"/>
</dbReference>
<accession>A0A8S1BJH5</accession>
<protein>
    <recommendedName>
        <fullName evidence="6">THAP-type domain-containing protein</fullName>
    </recommendedName>
</protein>
<keyword evidence="1" id="KW-0479">Metal-binding</keyword>
<dbReference type="GO" id="GO:0008270">
    <property type="term" value="F:zinc ion binding"/>
    <property type="evidence" value="ECO:0007669"/>
    <property type="project" value="UniProtKB-KW"/>
</dbReference>
<dbReference type="PANTHER" id="PTHR46927">
    <property type="entry name" value="AGAP005574-PA"/>
    <property type="match status" value="1"/>
</dbReference>
<feature type="domain" description="THAP-type" evidence="6">
    <location>
        <begin position="1"/>
        <end position="74"/>
    </location>
</feature>
<dbReference type="PROSITE" id="PS50950">
    <property type="entry name" value="ZF_THAP"/>
    <property type="match status" value="1"/>
</dbReference>
<reference evidence="7 8" key="1">
    <citation type="submission" date="2020-04" db="EMBL/GenBank/DDBJ databases">
        <authorList>
            <person name="Wallbank WR R."/>
            <person name="Pardo Diaz C."/>
            <person name="Kozak K."/>
            <person name="Martin S."/>
            <person name="Jiggins C."/>
            <person name="Moest M."/>
            <person name="Warren A I."/>
            <person name="Byers J.R.P. K."/>
            <person name="Montejo-Kovacevich G."/>
            <person name="Yen C E."/>
        </authorList>
    </citation>
    <scope>NUCLEOTIDE SEQUENCE [LARGE SCALE GENOMIC DNA]</scope>
</reference>
<evidence type="ECO:0000256" key="1">
    <source>
        <dbReference type="ARBA" id="ARBA00022723"/>
    </source>
</evidence>
<dbReference type="Pfam" id="PF05485">
    <property type="entry name" value="THAP"/>
    <property type="match status" value="1"/>
</dbReference>
<evidence type="ECO:0000313" key="7">
    <source>
        <dbReference type="EMBL" id="CAB3259927.1"/>
    </source>
</evidence>
<evidence type="ECO:0000259" key="6">
    <source>
        <dbReference type="PROSITE" id="PS50950"/>
    </source>
</evidence>
<dbReference type="InterPro" id="IPR006612">
    <property type="entry name" value="THAP_Znf"/>
</dbReference>
<dbReference type="EMBL" id="CADEBC010000657">
    <property type="protein sequence ID" value="CAB3259927.1"/>
    <property type="molecule type" value="Genomic_DNA"/>
</dbReference>
<proteinExistence type="predicted"/>
<evidence type="ECO:0000256" key="3">
    <source>
        <dbReference type="ARBA" id="ARBA00022833"/>
    </source>
</evidence>
<evidence type="ECO:0000256" key="5">
    <source>
        <dbReference type="PROSITE-ProRule" id="PRU00309"/>
    </source>
</evidence>
<dbReference type="AlphaFoldDB" id="A0A8S1BJH5"/>
<gene>
    <name evidence="7" type="ORF">APLA_LOCUS17163</name>
</gene>
<keyword evidence="8" id="KW-1185">Reference proteome</keyword>
<evidence type="ECO:0000256" key="4">
    <source>
        <dbReference type="ARBA" id="ARBA00023125"/>
    </source>
</evidence>
<organism evidence="7 8">
    <name type="scientific">Arctia plantaginis</name>
    <name type="common">Wood tiger moth</name>
    <name type="synonym">Phalaena plantaginis</name>
    <dbReference type="NCBI Taxonomy" id="874455"/>
    <lineage>
        <taxon>Eukaryota</taxon>
        <taxon>Metazoa</taxon>
        <taxon>Ecdysozoa</taxon>
        <taxon>Arthropoda</taxon>
        <taxon>Hexapoda</taxon>
        <taxon>Insecta</taxon>
        <taxon>Pterygota</taxon>
        <taxon>Neoptera</taxon>
        <taxon>Endopterygota</taxon>
        <taxon>Lepidoptera</taxon>
        <taxon>Glossata</taxon>
        <taxon>Ditrysia</taxon>
        <taxon>Noctuoidea</taxon>
        <taxon>Erebidae</taxon>
        <taxon>Arctiinae</taxon>
        <taxon>Arctia</taxon>
    </lineage>
</organism>